<dbReference type="PANTHER" id="PTHR15462">
    <property type="entry name" value="SERINE PROTEASE"/>
    <property type="match status" value="1"/>
</dbReference>
<evidence type="ECO:0000313" key="8">
    <source>
        <dbReference type="Proteomes" id="UP000240212"/>
    </source>
</evidence>
<comment type="similarity">
    <text evidence="1 6">Belongs to the peptidase S1B family.</text>
</comment>
<dbReference type="EMBL" id="PYEP01000007">
    <property type="protein sequence ID" value="PSN06616.1"/>
    <property type="molecule type" value="Genomic_DNA"/>
</dbReference>
<evidence type="ECO:0000256" key="6">
    <source>
        <dbReference type="RuleBase" id="RU004296"/>
    </source>
</evidence>
<dbReference type="STRING" id="1388748.GCA_000463155_00975"/>
<comment type="caution">
    <text evidence="7">The sequence shown here is derived from an EMBL/GenBank/DDBJ whole genome shotgun (WGS) entry which is preliminary data.</text>
</comment>
<dbReference type="PRINTS" id="PR00839">
    <property type="entry name" value="V8PROTEASE"/>
</dbReference>
<accession>A0A2P8VGE6</accession>
<dbReference type="EC" id="3.4.21.-" evidence="6"/>
<evidence type="ECO:0000256" key="3">
    <source>
        <dbReference type="ARBA" id="ARBA00022729"/>
    </source>
</evidence>
<dbReference type="PROSITE" id="PS00135">
    <property type="entry name" value="TRYPSIN_SER"/>
    <property type="match status" value="1"/>
</dbReference>
<gene>
    <name evidence="7" type="ORF">C7G83_16520</name>
</gene>
<dbReference type="Proteomes" id="UP000240212">
    <property type="component" value="Unassembled WGS sequence"/>
</dbReference>
<keyword evidence="8" id="KW-1185">Reference proteome</keyword>
<dbReference type="RefSeq" id="WP_024550339.1">
    <property type="nucleotide sequence ID" value="NZ_CP188034.1"/>
</dbReference>
<reference evidence="7 8" key="1">
    <citation type="submission" date="2018-03" db="EMBL/GenBank/DDBJ databases">
        <title>Draft genome sequence of the first documented clinical Siccibacter turicensis isolate in Austria.</title>
        <authorList>
            <person name="Lepuschitz S."/>
            <person name="Pekard-Amenitsch S."/>
            <person name="Haunold R."/>
            <person name="Schill S."/>
            <person name="Mach R."/>
            <person name="Allerberger F."/>
            <person name="Ruppitsch W."/>
            <person name="Forsythe S.J."/>
        </authorList>
    </citation>
    <scope>NUCLEOTIDE SEQUENCE [LARGE SCALE GENOMIC DNA]</scope>
    <source>
        <strain evidence="7 8">6100069499-17</strain>
    </source>
</reference>
<dbReference type="InterPro" id="IPR033116">
    <property type="entry name" value="TRYPSIN_SER"/>
</dbReference>
<proteinExistence type="inferred from homology"/>
<dbReference type="InterPro" id="IPR018114">
    <property type="entry name" value="TRYPSIN_HIS"/>
</dbReference>
<dbReference type="InterPro" id="IPR008256">
    <property type="entry name" value="Peptidase_S1B"/>
</dbReference>
<evidence type="ECO:0000256" key="5">
    <source>
        <dbReference type="ARBA" id="ARBA00022825"/>
    </source>
</evidence>
<dbReference type="SUPFAM" id="SSF50494">
    <property type="entry name" value="Trypsin-like serine proteases"/>
    <property type="match status" value="1"/>
</dbReference>
<keyword evidence="4 6" id="KW-0378">Hydrolase</keyword>
<feature type="chain" id="PRO_5015023236" description="Serine protease" evidence="6">
    <location>
        <begin position="22"/>
        <end position="275"/>
    </location>
</feature>
<dbReference type="Gene3D" id="2.40.10.10">
    <property type="entry name" value="Trypsin-like serine proteases"/>
    <property type="match status" value="2"/>
</dbReference>
<organism evidence="7 8">
    <name type="scientific">Siccibacter turicensis</name>
    <dbReference type="NCBI Taxonomy" id="357233"/>
    <lineage>
        <taxon>Bacteria</taxon>
        <taxon>Pseudomonadati</taxon>
        <taxon>Pseudomonadota</taxon>
        <taxon>Gammaproteobacteria</taxon>
        <taxon>Enterobacterales</taxon>
        <taxon>Enterobacteriaceae</taxon>
        <taxon>Siccibacter</taxon>
    </lineage>
</organism>
<evidence type="ECO:0000256" key="1">
    <source>
        <dbReference type="ARBA" id="ARBA00008764"/>
    </source>
</evidence>
<dbReference type="PROSITE" id="PS00134">
    <property type="entry name" value="TRYPSIN_HIS"/>
    <property type="match status" value="1"/>
</dbReference>
<protein>
    <recommendedName>
        <fullName evidence="6">Serine protease</fullName>
        <ecNumber evidence="6">3.4.21.-</ecNumber>
    </recommendedName>
</protein>
<dbReference type="InterPro" id="IPR043504">
    <property type="entry name" value="Peptidase_S1_PA_chymotrypsin"/>
</dbReference>
<keyword evidence="5 6" id="KW-0720">Serine protease</keyword>
<dbReference type="InterPro" id="IPR009003">
    <property type="entry name" value="Peptidase_S1_PA"/>
</dbReference>
<evidence type="ECO:0000256" key="2">
    <source>
        <dbReference type="ARBA" id="ARBA00022670"/>
    </source>
</evidence>
<keyword evidence="3 6" id="KW-0732">Signal</keyword>
<dbReference type="GO" id="GO:0004252">
    <property type="term" value="F:serine-type endopeptidase activity"/>
    <property type="evidence" value="ECO:0007669"/>
    <property type="project" value="InterPro"/>
</dbReference>
<dbReference type="InterPro" id="IPR050966">
    <property type="entry name" value="Glutamyl_endopeptidase"/>
</dbReference>
<dbReference type="GO" id="GO:0006508">
    <property type="term" value="P:proteolysis"/>
    <property type="evidence" value="ECO:0007669"/>
    <property type="project" value="UniProtKB-KW"/>
</dbReference>
<dbReference type="AlphaFoldDB" id="A0A2P8VGE6"/>
<feature type="signal peptide" evidence="6">
    <location>
        <begin position="1"/>
        <end position="21"/>
    </location>
</feature>
<dbReference type="Pfam" id="PF13365">
    <property type="entry name" value="Trypsin_2"/>
    <property type="match status" value="1"/>
</dbReference>
<evidence type="ECO:0000256" key="4">
    <source>
        <dbReference type="ARBA" id="ARBA00022801"/>
    </source>
</evidence>
<keyword evidence="2 6" id="KW-0645">Protease</keyword>
<dbReference type="PANTHER" id="PTHR15462:SF8">
    <property type="entry name" value="SERINE PROTEASE"/>
    <property type="match status" value="1"/>
</dbReference>
<name>A0A2P8VGE6_9ENTR</name>
<sequence length="275" mass="29463">MRKTVVIFLGSLCLSAFFAHADDGGDSEMSSSDVTTLFFGKDDRTAVQDPTDAPWDAIGQLETASGNLCTATLISPHLALTAGHCLLSPPDGTPDRAVVLRFVARKGGWRYEIHDIEGRVDASLGRRLKPDGDGWIVPSSAAPYDFGLVVLRNPPSGITPLPLFDGSRSDLTAALKTQQRRVTQAGYPQDHLDGLWSHQNCVVTGWAQRSVLSHQCDTLPGDSGSPLMLSTDNGWQVIGVQSSAPAAKDRYRADNRAIAVTGFHGELESLAQQAP</sequence>
<evidence type="ECO:0000313" key="7">
    <source>
        <dbReference type="EMBL" id="PSN06616.1"/>
    </source>
</evidence>
<dbReference type="OrthoDB" id="267336at2"/>